<sequence length="553" mass="59476">MQDLRLVGIHEDGEHLLLSDEDGQRFRVPVDAALREAVRRERPRGDGSPEGAEPEPMRPRDVQSLIRSGASVDEVAERSGWDVEKVRRYEPPIRAERDYVASLARAVELRGRGHGEVAPTLGTRVIRRLTERGVDMERVSWDAWKDDETSWLVVALFPAGGRERRASWRFAPTDRTLIAADDEARWLGEDEQASGPLPAPAIAPSGRNSTVYDVEAEGGVAAAVRARPSGKGKAGQAEPGQGGTDRPDAEGEARGGQRASGEDAGEGDEAVDLMSAMRQRAATRKRRPSRKRPAPTDTPIAPEDMPEQARPVERLRLADAPEPPHGSHARPEELDGPPEDELDQRAGDDDTAELDVVDRTEELEVPDLADGAGEHADDDTDEAAGDRDDVDDQEGPRHDPVTGTADLFDDLEAVSDSRETKQAAKPKRSRRRRATKRAGEPEVEQATSTDDDDDAADERSGRGSGEASSGGPDAATSKEPTSDDAAGQARGTDEAKGSSKGASKGAETAARDADEGPSAAESVPQRSSGARRGRPSVPSWDDIMFGSRPRTEE</sequence>
<organism evidence="3 4">
    <name type="scientific">Barrientosiimonas humi</name>
    <dbReference type="NCBI Taxonomy" id="999931"/>
    <lineage>
        <taxon>Bacteria</taxon>
        <taxon>Bacillati</taxon>
        <taxon>Actinomycetota</taxon>
        <taxon>Actinomycetes</taxon>
        <taxon>Micrococcales</taxon>
        <taxon>Dermacoccaceae</taxon>
        <taxon>Barrientosiimonas</taxon>
    </lineage>
</organism>
<protein>
    <submittedName>
        <fullName evidence="3">DUF3071 family protein</fullName>
    </submittedName>
</protein>
<feature type="region of interest" description="Disordered" evidence="1">
    <location>
        <begin position="37"/>
        <end position="61"/>
    </location>
</feature>
<dbReference type="RefSeq" id="WP_142005047.1">
    <property type="nucleotide sequence ID" value="NZ_CAJTBP010000001.1"/>
</dbReference>
<evidence type="ECO:0000313" key="4">
    <source>
        <dbReference type="Proteomes" id="UP000318336"/>
    </source>
</evidence>
<proteinExistence type="predicted"/>
<reference evidence="3 4" key="1">
    <citation type="submission" date="2019-06" db="EMBL/GenBank/DDBJ databases">
        <title>Sequencing the genomes of 1000 actinobacteria strains.</title>
        <authorList>
            <person name="Klenk H.-P."/>
        </authorList>
    </citation>
    <scope>NUCLEOTIDE SEQUENCE [LARGE SCALE GENOMIC DNA]</scope>
    <source>
        <strain evidence="3 4">DSM 24617</strain>
    </source>
</reference>
<evidence type="ECO:0000313" key="3">
    <source>
        <dbReference type="EMBL" id="TQL32970.1"/>
    </source>
</evidence>
<feature type="compositionally biased region" description="Basic and acidic residues" evidence="1">
    <location>
        <begin position="245"/>
        <end position="255"/>
    </location>
</feature>
<dbReference type="AlphaFoldDB" id="A0A542XAY0"/>
<gene>
    <name evidence="3" type="ORF">FB554_1103</name>
</gene>
<evidence type="ECO:0000256" key="1">
    <source>
        <dbReference type="SAM" id="MobiDB-lite"/>
    </source>
</evidence>
<feature type="region of interest" description="Disordered" evidence="1">
    <location>
        <begin position="223"/>
        <end position="553"/>
    </location>
</feature>
<feature type="compositionally biased region" description="Basic residues" evidence="1">
    <location>
        <begin position="281"/>
        <end position="293"/>
    </location>
</feature>
<feature type="compositionally biased region" description="Basic residues" evidence="1">
    <location>
        <begin position="424"/>
        <end position="436"/>
    </location>
</feature>
<feature type="compositionally biased region" description="Acidic residues" evidence="1">
    <location>
        <begin position="376"/>
        <end position="393"/>
    </location>
</feature>
<dbReference type="Proteomes" id="UP000318336">
    <property type="component" value="Unassembled WGS sequence"/>
</dbReference>
<name>A0A542XAY0_9MICO</name>
<keyword evidence="4" id="KW-1185">Reference proteome</keyword>
<feature type="compositionally biased region" description="Basic and acidic residues" evidence="1">
    <location>
        <begin position="310"/>
        <end position="319"/>
    </location>
</feature>
<accession>A0A542XAY0</accession>
<feature type="region of interest" description="Disordered" evidence="1">
    <location>
        <begin position="190"/>
        <end position="210"/>
    </location>
</feature>
<feature type="domain" description="DUF3071" evidence="2">
    <location>
        <begin position="1"/>
        <end position="170"/>
    </location>
</feature>
<dbReference type="Pfam" id="PF11268">
    <property type="entry name" value="DUF3071"/>
    <property type="match status" value="1"/>
</dbReference>
<dbReference type="InterPro" id="IPR047682">
    <property type="entry name" value="SepH-like"/>
</dbReference>
<dbReference type="OrthoDB" id="5180791at2"/>
<comment type="caution">
    <text evidence="3">The sequence shown here is derived from an EMBL/GenBank/DDBJ whole genome shotgun (WGS) entry which is preliminary data.</text>
</comment>
<dbReference type="EMBL" id="VFOK01000001">
    <property type="protein sequence ID" value="TQL32970.1"/>
    <property type="molecule type" value="Genomic_DNA"/>
</dbReference>
<evidence type="ECO:0000259" key="2">
    <source>
        <dbReference type="Pfam" id="PF11268"/>
    </source>
</evidence>
<dbReference type="NCBIfam" id="NF040712">
    <property type="entry name" value="SepH"/>
    <property type="match status" value="1"/>
</dbReference>
<feature type="compositionally biased region" description="Basic and acidic residues" evidence="1">
    <location>
        <begin position="37"/>
        <end position="47"/>
    </location>
</feature>
<dbReference type="InterPro" id="IPR021421">
    <property type="entry name" value="DUF3071"/>
</dbReference>